<reference evidence="3" key="1">
    <citation type="journal article" date="2019" name="Int. J. Syst. Evol. Microbiol.">
        <title>The Global Catalogue of Microorganisms (GCM) 10K type strain sequencing project: providing services to taxonomists for standard genome sequencing and annotation.</title>
        <authorList>
            <consortium name="The Broad Institute Genomics Platform"/>
            <consortium name="The Broad Institute Genome Sequencing Center for Infectious Disease"/>
            <person name="Wu L."/>
            <person name="Ma J."/>
        </authorList>
    </citation>
    <scope>NUCLEOTIDE SEQUENCE [LARGE SCALE GENOMIC DNA]</scope>
    <source>
        <strain evidence="3">JCM 15896</strain>
    </source>
</reference>
<evidence type="ECO:0000256" key="1">
    <source>
        <dbReference type="SAM" id="SignalP"/>
    </source>
</evidence>
<evidence type="ECO:0000313" key="3">
    <source>
        <dbReference type="Proteomes" id="UP001500359"/>
    </source>
</evidence>
<feature type="signal peptide" evidence="1">
    <location>
        <begin position="1"/>
        <end position="20"/>
    </location>
</feature>
<dbReference type="PROSITE" id="PS51257">
    <property type="entry name" value="PROKAR_LIPOPROTEIN"/>
    <property type="match status" value="1"/>
</dbReference>
<accession>A0ABP3X1G8</accession>
<evidence type="ECO:0000313" key="2">
    <source>
        <dbReference type="EMBL" id="GAA0859404.1"/>
    </source>
</evidence>
<comment type="caution">
    <text evidence="2">The sequence shown here is derived from an EMBL/GenBank/DDBJ whole genome shotgun (WGS) entry which is preliminary data.</text>
</comment>
<keyword evidence="1" id="KW-0732">Signal</keyword>
<keyword evidence="3" id="KW-1185">Reference proteome</keyword>
<organism evidence="2 3">
    <name type="scientific">Aliiglaciecola litoralis</name>
    <dbReference type="NCBI Taxonomy" id="582857"/>
    <lineage>
        <taxon>Bacteria</taxon>
        <taxon>Pseudomonadati</taxon>
        <taxon>Pseudomonadota</taxon>
        <taxon>Gammaproteobacteria</taxon>
        <taxon>Alteromonadales</taxon>
        <taxon>Alteromonadaceae</taxon>
        <taxon>Aliiglaciecola</taxon>
    </lineage>
</organism>
<name>A0ABP3X1G8_9ALTE</name>
<proteinExistence type="predicted"/>
<evidence type="ECO:0008006" key="4">
    <source>
        <dbReference type="Google" id="ProtNLM"/>
    </source>
</evidence>
<sequence length="192" mass="20754">MKITKILLTTVAISGLSACGSTPDSNTISALSSVPSWVLNPEVANGIAATDCVSFSGNLSVDKKMATANSRLALAQQIDTRVEGLEKTYSSRVDSNEDATVGTNFSSVSKQLTKQKLQGSRVIKSDVVNISGKDYLCVLTTLEPEATKALFDEILAQSKRTINPTDEKFLYQEFKAAQAEKDLDKEIKRLTN</sequence>
<protein>
    <recommendedName>
        <fullName evidence="4">LPP20 lipoprotein</fullName>
    </recommendedName>
</protein>
<dbReference type="EMBL" id="BAAAFD010000011">
    <property type="protein sequence ID" value="GAA0859404.1"/>
    <property type="molecule type" value="Genomic_DNA"/>
</dbReference>
<dbReference type="Proteomes" id="UP001500359">
    <property type="component" value="Unassembled WGS sequence"/>
</dbReference>
<gene>
    <name evidence="2" type="ORF">GCM10009114_32750</name>
</gene>
<dbReference type="RefSeq" id="WP_343861935.1">
    <property type="nucleotide sequence ID" value="NZ_BAAAFD010000011.1"/>
</dbReference>
<feature type="chain" id="PRO_5046925232" description="LPP20 lipoprotein" evidence="1">
    <location>
        <begin position="21"/>
        <end position="192"/>
    </location>
</feature>